<organism evidence="2 3">
    <name type="scientific">Rhodovibrio sodomensis</name>
    <dbReference type="NCBI Taxonomy" id="1088"/>
    <lineage>
        <taxon>Bacteria</taxon>
        <taxon>Pseudomonadati</taxon>
        <taxon>Pseudomonadota</taxon>
        <taxon>Alphaproteobacteria</taxon>
        <taxon>Rhodospirillales</taxon>
        <taxon>Rhodovibrionaceae</taxon>
        <taxon>Rhodovibrio</taxon>
    </lineage>
</organism>
<proteinExistence type="predicted"/>
<feature type="domain" description="Co-chaperone DjlA N-terminal" evidence="1">
    <location>
        <begin position="25"/>
        <end position="141"/>
    </location>
</feature>
<dbReference type="EMBL" id="NRRL01000125">
    <property type="protein sequence ID" value="MBK1670884.1"/>
    <property type="molecule type" value="Genomic_DNA"/>
</dbReference>
<dbReference type="InterPro" id="IPR007791">
    <property type="entry name" value="DjlA_N"/>
</dbReference>
<evidence type="ECO:0000259" key="1">
    <source>
        <dbReference type="Pfam" id="PF05099"/>
    </source>
</evidence>
<accession>A0ABS1DK76</accession>
<evidence type="ECO:0000313" key="3">
    <source>
        <dbReference type="Proteomes" id="UP001296873"/>
    </source>
</evidence>
<reference evidence="2 3" key="1">
    <citation type="journal article" date="2020" name="Microorganisms">
        <title>Osmotic Adaptation and Compatible Solute Biosynthesis of Phototrophic Bacteria as Revealed from Genome Analyses.</title>
        <authorList>
            <person name="Imhoff J.F."/>
            <person name="Rahn T."/>
            <person name="Kunzel S."/>
            <person name="Keller A."/>
            <person name="Neulinger S.C."/>
        </authorList>
    </citation>
    <scope>NUCLEOTIDE SEQUENCE [LARGE SCALE GENOMIC DNA]</scope>
    <source>
        <strain evidence="2 3">DSM 9895</strain>
    </source>
</reference>
<sequence length="152" mass="17397">MLDRIKAILRDQPVAADTGGFDQLQIAVAVLLIEAARMDNKFDADERAAIATLLQRRFELAPEAAEQLLQQAQTQAQESVEFYTLTRTVKDAFEYEDRIEFMQMLWEVAYADGELHDHEANLMRRVTGLLHITDRESGEARKRALRQLGYEA</sequence>
<gene>
    <name evidence="2" type="ORF">CKO28_22985</name>
</gene>
<dbReference type="CDD" id="cd07313">
    <property type="entry name" value="terB_like_2"/>
    <property type="match status" value="1"/>
</dbReference>
<comment type="caution">
    <text evidence="2">The sequence shown here is derived from an EMBL/GenBank/DDBJ whole genome shotgun (WGS) entry which is preliminary data.</text>
</comment>
<keyword evidence="3" id="KW-1185">Reference proteome</keyword>
<evidence type="ECO:0000313" key="2">
    <source>
        <dbReference type="EMBL" id="MBK1670884.1"/>
    </source>
</evidence>
<protein>
    <recommendedName>
        <fullName evidence="1">Co-chaperone DjlA N-terminal domain-containing protein</fullName>
    </recommendedName>
</protein>
<dbReference type="Gene3D" id="1.10.3680.10">
    <property type="entry name" value="TerB-like"/>
    <property type="match status" value="1"/>
</dbReference>
<dbReference type="Proteomes" id="UP001296873">
    <property type="component" value="Unassembled WGS sequence"/>
</dbReference>
<dbReference type="SUPFAM" id="SSF158682">
    <property type="entry name" value="TerB-like"/>
    <property type="match status" value="1"/>
</dbReference>
<dbReference type="RefSeq" id="WP_200343330.1">
    <property type="nucleotide sequence ID" value="NZ_NRRL01000125.1"/>
</dbReference>
<name>A0ABS1DK76_9PROT</name>
<dbReference type="Pfam" id="PF05099">
    <property type="entry name" value="TerB"/>
    <property type="match status" value="1"/>
</dbReference>
<dbReference type="InterPro" id="IPR029024">
    <property type="entry name" value="TerB-like"/>
</dbReference>